<comment type="caution">
    <text evidence="2">The sequence shown here is derived from an EMBL/GenBank/DDBJ whole genome shotgun (WGS) entry which is preliminary data.</text>
</comment>
<protein>
    <submittedName>
        <fullName evidence="2">Uncharacterized protein</fullName>
    </submittedName>
</protein>
<dbReference type="PANTHER" id="PTHR46434:SF1">
    <property type="entry name" value="GENETIC INTERACTOR OF PROHIBITINS 3, MITOCHONDRIAL"/>
    <property type="match status" value="1"/>
</dbReference>
<dbReference type="PANTHER" id="PTHR46434">
    <property type="entry name" value="GENETIC INTERACTOR OF PROHIBITINS 3, MITOCHONDRIAL"/>
    <property type="match status" value="1"/>
</dbReference>
<sequence>MGEPEQDARSTRERTKSLPVVCPGCGAHSQTVDTSSAGYYDLHKTHNSPKRRHAEQEDAVFRQALAQDSSLLIPGENDALTSGDPQRTVLPSNTVPICDRCHSLLYQSHGTSIIHPSMQSIQSIIEESPHKHNHIYHVLDAADFPLSLIPNLQHALNLPKLRTRNRRSKSIQYTRGRVAEVSFIITRSDLLAPKKEQVDTLMPYLQGVLRDALGRRGEKVRLGGVRCVSSKRGWWTKVVKEEVWERKGAAWMVGKVNVGKSALFEVVFPKGRAGQGKEERGVREGSPVRDAGTADTVGEVGNLPSGSMETADTAGGLAEGDTSTESTPRRPEMYQETELLVGRDVADDADDEPFSDRDDVELSLLPPAQPETPYPTMPLVSSLPGTTASPIRIPYGNGKGELIDLPGVHRSSLDLHVQPEHHKEMVMKSRIVPEQFTIRPGQSLLLGGLIRVTPKFTSEGEIMLAYPFVPPAFTPHVTGTHKAIAIQTGVHSTLSRDRQGEIYEGKISSIATEAAKSKILSGGTHKLEWNVTKRRSGALTDVVAGKQKADTLPFTIYSADVLVESVGWVELVCQVRKRRESLFSDDALSALEVERDGSWADGVPEVEIWSPEGKF</sequence>
<reference evidence="2 3" key="1">
    <citation type="submission" date="2017-03" db="EMBL/GenBank/DDBJ databases">
        <title>Genomes of endolithic fungi from Antarctica.</title>
        <authorList>
            <person name="Coleine C."/>
            <person name="Masonjones S."/>
            <person name="Stajich J.E."/>
        </authorList>
    </citation>
    <scope>NUCLEOTIDE SEQUENCE [LARGE SCALE GENOMIC DNA]</scope>
    <source>
        <strain evidence="2 3">CCFEE 5184</strain>
    </source>
</reference>
<feature type="region of interest" description="Disordered" evidence="1">
    <location>
        <begin position="274"/>
        <end position="333"/>
    </location>
</feature>
<dbReference type="OrthoDB" id="1696305at2759"/>
<dbReference type="GO" id="GO:0005739">
    <property type="term" value="C:mitochondrion"/>
    <property type="evidence" value="ECO:0007669"/>
    <property type="project" value="TreeGrafter"/>
</dbReference>
<proteinExistence type="predicted"/>
<feature type="compositionally biased region" description="Basic and acidic residues" evidence="1">
    <location>
        <begin position="275"/>
        <end position="287"/>
    </location>
</feature>
<dbReference type="SUPFAM" id="SSF52540">
    <property type="entry name" value="P-loop containing nucleoside triphosphate hydrolases"/>
    <property type="match status" value="1"/>
</dbReference>
<organism evidence="2 3">
    <name type="scientific">Friedmanniomyces simplex</name>
    <dbReference type="NCBI Taxonomy" id="329884"/>
    <lineage>
        <taxon>Eukaryota</taxon>
        <taxon>Fungi</taxon>
        <taxon>Dikarya</taxon>
        <taxon>Ascomycota</taxon>
        <taxon>Pezizomycotina</taxon>
        <taxon>Dothideomycetes</taxon>
        <taxon>Dothideomycetidae</taxon>
        <taxon>Mycosphaerellales</taxon>
        <taxon>Teratosphaeriaceae</taxon>
        <taxon>Friedmanniomyces</taxon>
    </lineage>
</organism>
<dbReference type="InterPro" id="IPR027417">
    <property type="entry name" value="P-loop_NTPase"/>
</dbReference>
<dbReference type="InterPro" id="IPR050896">
    <property type="entry name" value="Mito_lipid_metab_GTPase"/>
</dbReference>
<dbReference type="Gene3D" id="3.40.50.300">
    <property type="entry name" value="P-loop containing nucleotide triphosphate hydrolases"/>
    <property type="match status" value="1"/>
</dbReference>
<feature type="non-terminal residue" evidence="2">
    <location>
        <position position="615"/>
    </location>
</feature>
<accession>A0A4U0X9L2</accession>
<keyword evidence="3" id="KW-1185">Reference proteome</keyword>
<evidence type="ECO:0000313" key="3">
    <source>
        <dbReference type="Proteomes" id="UP000309340"/>
    </source>
</evidence>
<evidence type="ECO:0000256" key="1">
    <source>
        <dbReference type="SAM" id="MobiDB-lite"/>
    </source>
</evidence>
<dbReference type="Proteomes" id="UP000309340">
    <property type="component" value="Unassembled WGS sequence"/>
</dbReference>
<dbReference type="EMBL" id="NAJQ01000307">
    <property type="protein sequence ID" value="TKA72477.1"/>
    <property type="molecule type" value="Genomic_DNA"/>
</dbReference>
<gene>
    <name evidence="2" type="ORF">B0A55_06685</name>
</gene>
<feature type="region of interest" description="Disordered" evidence="1">
    <location>
        <begin position="38"/>
        <end position="57"/>
    </location>
</feature>
<dbReference type="AlphaFoldDB" id="A0A4U0X9L2"/>
<dbReference type="STRING" id="329884.A0A4U0X9L2"/>
<evidence type="ECO:0000313" key="2">
    <source>
        <dbReference type="EMBL" id="TKA72477.1"/>
    </source>
</evidence>
<name>A0A4U0X9L2_9PEZI</name>